<proteinExistence type="predicted"/>
<evidence type="ECO:0000313" key="3">
    <source>
        <dbReference type="Proteomes" id="UP000007485"/>
    </source>
</evidence>
<feature type="compositionally biased region" description="Pro residues" evidence="1">
    <location>
        <begin position="120"/>
        <end position="157"/>
    </location>
</feature>
<accession>F0QUV1</accession>
<dbReference type="Proteomes" id="UP000007485">
    <property type="component" value="Chromosome"/>
</dbReference>
<dbReference type="OrthoDB" id="29008at2157"/>
<gene>
    <name evidence="2" type="ordered locus">VMUT_1731</name>
</gene>
<protein>
    <recommendedName>
        <fullName evidence="4">Thioredoxin-like fold domain-containing protein</fullName>
    </recommendedName>
</protein>
<dbReference type="AlphaFoldDB" id="F0QUV1"/>
<organism evidence="2 3">
    <name type="scientific">Vulcanisaeta moutnovskia (strain 768-28)</name>
    <dbReference type="NCBI Taxonomy" id="985053"/>
    <lineage>
        <taxon>Archaea</taxon>
        <taxon>Thermoproteota</taxon>
        <taxon>Thermoprotei</taxon>
        <taxon>Thermoproteales</taxon>
        <taxon>Thermoproteaceae</taxon>
        <taxon>Vulcanisaeta</taxon>
    </lineage>
</organism>
<dbReference type="KEGG" id="vmo:VMUT_1731"/>
<feature type="region of interest" description="Disordered" evidence="1">
    <location>
        <begin position="176"/>
        <end position="198"/>
    </location>
</feature>
<sequence length="241" mass="26285">MPVMIKFYMVVGRDENYENVIRNVVSEIREKFKGSERNVNATFIRIKPEAVDAALNALSMPESQVPQNLIYLVKSMKQDGVASLPALIINGKKIYEGQLPPPDTVKQTVMDEVMTALSPPQAPPQPAQVAPPPPPQPPSTPPPPPIQLPPPPPPPPQVETKPQTTEAIEVQPLRQVETTVSERPQLPSLPTPQTPLPSGVKIVVGRPNDCRECVYYGANTGVCLLFGYRIVDPTKPPCKSA</sequence>
<dbReference type="STRING" id="985053.VMUT_1731"/>
<reference evidence="2 3" key="1">
    <citation type="journal article" date="2011" name="J. Bacteriol.">
        <title>Complete genome sequence of 'Vulcanisaeta moutnovskia' strain 768-28, a novel member of the hyperthermophilic crenarchaeal genus vulcanisaeta.</title>
        <authorList>
            <person name="Gumerov V.M."/>
            <person name="Mardanov A.V."/>
            <person name="Beletsky A.V."/>
            <person name="Prokofeva M.I."/>
            <person name="Bonch-Osmolovskaya E.A."/>
            <person name="Ravin N.V."/>
            <person name="Skryabin K.G."/>
        </authorList>
    </citation>
    <scope>NUCLEOTIDE SEQUENCE [LARGE SCALE GENOMIC DNA]</scope>
    <source>
        <strain evidence="2 3">768-28</strain>
    </source>
</reference>
<name>F0QUV1_VULM7</name>
<dbReference type="EMBL" id="CP002529">
    <property type="protein sequence ID" value="ADY01933.1"/>
    <property type="molecule type" value="Genomic_DNA"/>
</dbReference>
<dbReference type="eggNOG" id="arCOG03729">
    <property type="taxonomic scope" value="Archaea"/>
</dbReference>
<evidence type="ECO:0000313" key="2">
    <source>
        <dbReference type="EMBL" id="ADY01933.1"/>
    </source>
</evidence>
<evidence type="ECO:0000256" key="1">
    <source>
        <dbReference type="SAM" id="MobiDB-lite"/>
    </source>
</evidence>
<evidence type="ECO:0008006" key="4">
    <source>
        <dbReference type="Google" id="ProtNLM"/>
    </source>
</evidence>
<feature type="region of interest" description="Disordered" evidence="1">
    <location>
        <begin position="117"/>
        <end position="164"/>
    </location>
</feature>
<keyword evidence="3" id="KW-1185">Reference proteome</keyword>
<dbReference type="HOGENOM" id="CLU_1056088_0_0_2"/>